<gene>
    <name evidence="2" type="ORF">GCM10010470_49350</name>
</gene>
<proteinExistence type="predicted"/>
<feature type="transmembrane region" description="Helical" evidence="1">
    <location>
        <begin position="439"/>
        <end position="464"/>
    </location>
</feature>
<protein>
    <submittedName>
        <fullName evidence="2">Uncharacterized protein</fullName>
    </submittedName>
</protein>
<evidence type="ECO:0000313" key="3">
    <source>
        <dbReference type="Proteomes" id="UP001500979"/>
    </source>
</evidence>
<feature type="transmembrane region" description="Helical" evidence="1">
    <location>
        <begin position="20"/>
        <end position="40"/>
    </location>
</feature>
<feature type="transmembrane region" description="Helical" evidence="1">
    <location>
        <begin position="339"/>
        <end position="362"/>
    </location>
</feature>
<keyword evidence="3" id="KW-1185">Reference proteome</keyword>
<feature type="transmembrane region" description="Helical" evidence="1">
    <location>
        <begin position="502"/>
        <end position="522"/>
    </location>
</feature>
<dbReference type="RefSeq" id="WP_344683554.1">
    <property type="nucleotide sequence ID" value="NZ_BAAAUX010000020.1"/>
</dbReference>
<feature type="transmembrane region" description="Helical" evidence="1">
    <location>
        <begin position="162"/>
        <end position="179"/>
    </location>
</feature>
<accession>A0ABN3VK73</accession>
<feature type="transmembrane region" description="Helical" evidence="1">
    <location>
        <begin position="476"/>
        <end position="495"/>
    </location>
</feature>
<feature type="transmembrane region" description="Helical" evidence="1">
    <location>
        <begin position="259"/>
        <end position="278"/>
    </location>
</feature>
<feature type="transmembrane region" description="Helical" evidence="1">
    <location>
        <begin position="534"/>
        <end position="554"/>
    </location>
</feature>
<keyword evidence="1" id="KW-0812">Transmembrane</keyword>
<feature type="transmembrane region" description="Helical" evidence="1">
    <location>
        <begin position="232"/>
        <end position="253"/>
    </location>
</feature>
<evidence type="ECO:0000313" key="2">
    <source>
        <dbReference type="EMBL" id="GAA2808231.1"/>
    </source>
</evidence>
<comment type="caution">
    <text evidence="2">The sequence shown here is derived from an EMBL/GenBank/DDBJ whole genome shotgun (WGS) entry which is preliminary data.</text>
</comment>
<feature type="transmembrane region" description="Helical" evidence="1">
    <location>
        <begin position="369"/>
        <end position="392"/>
    </location>
</feature>
<feature type="transmembrane region" description="Helical" evidence="1">
    <location>
        <begin position="46"/>
        <end position="68"/>
    </location>
</feature>
<name>A0ABN3VK73_9PSEU</name>
<organism evidence="2 3">
    <name type="scientific">Saccharopolyspora taberi</name>
    <dbReference type="NCBI Taxonomy" id="60895"/>
    <lineage>
        <taxon>Bacteria</taxon>
        <taxon>Bacillati</taxon>
        <taxon>Actinomycetota</taxon>
        <taxon>Actinomycetes</taxon>
        <taxon>Pseudonocardiales</taxon>
        <taxon>Pseudonocardiaceae</taxon>
        <taxon>Saccharopolyspora</taxon>
    </lineage>
</organism>
<reference evidence="2 3" key="1">
    <citation type="journal article" date="2019" name="Int. J. Syst. Evol. Microbiol.">
        <title>The Global Catalogue of Microorganisms (GCM) 10K type strain sequencing project: providing services to taxonomists for standard genome sequencing and annotation.</title>
        <authorList>
            <consortium name="The Broad Institute Genomics Platform"/>
            <consortium name="The Broad Institute Genome Sequencing Center for Infectious Disease"/>
            <person name="Wu L."/>
            <person name="Ma J."/>
        </authorList>
    </citation>
    <scope>NUCLEOTIDE SEQUENCE [LARGE SCALE GENOMIC DNA]</scope>
    <source>
        <strain evidence="2 3">JCM 9383</strain>
    </source>
</reference>
<dbReference type="EMBL" id="BAAAUX010000020">
    <property type="protein sequence ID" value="GAA2808231.1"/>
    <property type="molecule type" value="Genomic_DNA"/>
</dbReference>
<feature type="transmembrane region" description="Helical" evidence="1">
    <location>
        <begin position="299"/>
        <end position="319"/>
    </location>
</feature>
<evidence type="ECO:0000256" key="1">
    <source>
        <dbReference type="SAM" id="Phobius"/>
    </source>
</evidence>
<keyword evidence="1" id="KW-0472">Membrane</keyword>
<sequence length="565" mass="55843">MTARPDAPSPAGNPPKPTIAIAAAAVGALLLGLAPIAGLVEPDLAAAFPSWPLLLVLAVLPPALALLFGQRDRPGTAAAVLIAPAVLAPARIVLDLQLVVDAGLAARPELLLPNTLDPLRPATGVWLLIAGHVATVVAGVLAFRGREPGDSGADSGSRRQGLLAGVLCASVVAAVGALMTPFSSDDPYLLPRAAVDSPVVVLVGGLLLALAVPCVGGFVAGSADPDVARGGLLGLALAIAGVAVPPVFAAAVVDALHFEAGPVLMVLAAVALAVLALPAGRIPSDAEAGELLLPTLSRLLTTAGVLALIAGVLFVLAALTPQLEMPSYLSQPPLYSARMLWPAGLVLAGLGITVLVPGLALLVRPVLTVAWSVLPLVAAAVLDTVFTAVQGAGATAEIGAWAAGVGVLVGIAAAIVAALAGGVERDDVDLTENEVNRTVLALSAVAGVLGALSLVLPVIVAPGYTPPGVFSDFSTTSWGLVAALTAVIGAALLAPRCRPARASALLCGGGVVVAVRVLELPLTAARAEGSGPGLGLWAGIAALVMFACTAVVAARARAEKAFVDA</sequence>
<feature type="transmembrane region" description="Helical" evidence="1">
    <location>
        <begin position="398"/>
        <end position="419"/>
    </location>
</feature>
<dbReference type="Proteomes" id="UP001500979">
    <property type="component" value="Unassembled WGS sequence"/>
</dbReference>
<feature type="transmembrane region" description="Helical" evidence="1">
    <location>
        <begin position="199"/>
        <end position="220"/>
    </location>
</feature>
<keyword evidence="1" id="KW-1133">Transmembrane helix</keyword>
<feature type="transmembrane region" description="Helical" evidence="1">
    <location>
        <begin position="123"/>
        <end position="142"/>
    </location>
</feature>